<feature type="compositionally biased region" description="Basic and acidic residues" evidence="1">
    <location>
        <begin position="194"/>
        <end position="220"/>
    </location>
</feature>
<organism evidence="2 3">
    <name type="scientific">Colletotrichum zoysiae</name>
    <dbReference type="NCBI Taxonomy" id="1216348"/>
    <lineage>
        <taxon>Eukaryota</taxon>
        <taxon>Fungi</taxon>
        <taxon>Dikarya</taxon>
        <taxon>Ascomycota</taxon>
        <taxon>Pezizomycotina</taxon>
        <taxon>Sordariomycetes</taxon>
        <taxon>Hypocreomycetidae</taxon>
        <taxon>Glomerellales</taxon>
        <taxon>Glomerellaceae</taxon>
        <taxon>Colletotrichum</taxon>
        <taxon>Colletotrichum graminicola species complex</taxon>
    </lineage>
</organism>
<evidence type="ECO:0000313" key="3">
    <source>
        <dbReference type="Proteomes" id="UP001232148"/>
    </source>
</evidence>
<reference evidence="2" key="1">
    <citation type="submission" date="2021-06" db="EMBL/GenBank/DDBJ databases">
        <title>Comparative genomics, transcriptomics and evolutionary studies reveal genomic signatures of adaptation to plant cell wall in hemibiotrophic fungi.</title>
        <authorList>
            <consortium name="DOE Joint Genome Institute"/>
            <person name="Baroncelli R."/>
            <person name="Diaz J.F."/>
            <person name="Benocci T."/>
            <person name="Peng M."/>
            <person name="Battaglia E."/>
            <person name="Haridas S."/>
            <person name="Andreopoulos W."/>
            <person name="Labutti K."/>
            <person name="Pangilinan J."/>
            <person name="Floch G.L."/>
            <person name="Makela M.R."/>
            <person name="Henrissat B."/>
            <person name="Grigoriev I.V."/>
            <person name="Crouch J.A."/>
            <person name="De Vries R.P."/>
            <person name="Sukno S.A."/>
            <person name="Thon M.R."/>
        </authorList>
    </citation>
    <scope>NUCLEOTIDE SEQUENCE</scope>
    <source>
        <strain evidence="2">MAFF235873</strain>
    </source>
</reference>
<gene>
    <name evidence="2" type="ORF">LX32DRAFT_170112</name>
</gene>
<feature type="region of interest" description="Disordered" evidence="1">
    <location>
        <begin position="19"/>
        <end position="55"/>
    </location>
</feature>
<sequence length="311" mass="34065">MYIPSLPFEPLLPRLRLQPRDTTQGGICRQTAARRQRGFLRNTPEKEGRGSSRGLRSSTFVVAEAGGGMLAIGSWLHSQGRPRREENARPISSLKDGSIKRRCRMGCRWYNVCNKVELTKDGLTGKPFFVVDHGPGGRVHHFKNTTTEAYCDRHMESRNTRKKSTGASCNNVFAFSLPIPSTQVAPEQPPPPKCSRDNGRVRAPESTRTRLENGIKDKKGPRTGARGTPQQLAPLTCTNAAAARPAKAHQFAYTAPGSGNHLMPGTGEISSFSFRCVPDDPQLSLCSTYEAMSKIDLGWVGQRSGDEVVCG</sequence>
<keyword evidence="3" id="KW-1185">Reference proteome</keyword>
<feature type="region of interest" description="Disordered" evidence="1">
    <location>
        <begin position="181"/>
        <end position="231"/>
    </location>
</feature>
<accession>A0AAD9HP79</accession>
<name>A0AAD9HP79_9PEZI</name>
<dbReference type="EMBL" id="MU842828">
    <property type="protein sequence ID" value="KAK2032761.1"/>
    <property type="molecule type" value="Genomic_DNA"/>
</dbReference>
<evidence type="ECO:0000256" key="1">
    <source>
        <dbReference type="SAM" id="MobiDB-lite"/>
    </source>
</evidence>
<protein>
    <submittedName>
        <fullName evidence="2">Uncharacterized protein</fullName>
    </submittedName>
</protein>
<dbReference type="AlphaFoldDB" id="A0AAD9HP79"/>
<comment type="caution">
    <text evidence="2">The sequence shown here is derived from an EMBL/GenBank/DDBJ whole genome shotgun (WGS) entry which is preliminary data.</text>
</comment>
<proteinExistence type="predicted"/>
<dbReference type="Proteomes" id="UP001232148">
    <property type="component" value="Unassembled WGS sequence"/>
</dbReference>
<evidence type="ECO:0000313" key="2">
    <source>
        <dbReference type="EMBL" id="KAK2032761.1"/>
    </source>
</evidence>